<reference evidence="3 4" key="1">
    <citation type="submission" date="2023-09" db="EMBL/GenBank/DDBJ databases">
        <title>Novel taxa isolated from Blanes Bay.</title>
        <authorList>
            <person name="Rey-Velasco X."/>
            <person name="Lucena T."/>
        </authorList>
    </citation>
    <scope>NUCLEOTIDE SEQUENCE [LARGE SCALE GENOMIC DNA]</scope>
    <source>
        <strain evidence="3 4">S356</strain>
    </source>
</reference>
<keyword evidence="3" id="KW-0675">Receptor</keyword>
<evidence type="ECO:0000313" key="4">
    <source>
        <dbReference type="Proteomes" id="UP001257277"/>
    </source>
</evidence>
<protein>
    <submittedName>
        <fullName evidence="3">Helical backbone metal receptor</fullName>
    </submittedName>
</protein>
<dbReference type="Pfam" id="PF01497">
    <property type="entry name" value="Peripla_BP_2"/>
    <property type="match status" value="1"/>
</dbReference>
<dbReference type="PANTHER" id="PTHR30535:SF34">
    <property type="entry name" value="MOLYBDATE-BINDING PROTEIN MOLA"/>
    <property type="match status" value="1"/>
</dbReference>
<name>A0ABU3LEV3_9FLAO</name>
<accession>A0ABU3LEV3</accession>
<dbReference type="Proteomes" id="UP001257277">
    <property type="component" value="Unassembled WGS sequence"/>
</dbReference>
<dbReference type="InterPro" id="IPR002491">
    <property type="entry name" value="ABC_transptr_periplasmic_BD"/>
</dbReference>
<dbReference type="Gene3D" id="3.40.50.1980">
    <property type="entry name" value="Nitrogenase molybdenum iron protein domain"/>
    <property type="match status" value="2"/>
</dbReference>
<evidence type="ECO:0000313" key="3">
    <source>
        <dbReference type="EMBL" id="MDT7832237.1"/>
    </source>
</evidence>
<dbReference type="RefSeq" id="WP_349241497.1">
    <property type="nucleotide sequence ID" value="NZ_JAVTTO010000003.1"/>
</dbReference>
<comment type="caution">
    <text evidence="3">The sequence shown here is derived from an EMBL/GenBank/DDBJ whole genome shotgun (WGS) entry which is preliminary data.</text>
</comment>
<sequence>MLKNNTFSIDYTPKKIVSLVPSQTELLYDLGLEDSIVGVTKFCIHPLHAKKNKNIVGGTKSIHLEKIRALQPDIILCNKEENTKEIVEDCSSIAPTHVSDIYNLDDSKELIALYGVIFSKTKEASYLLRKINAQQRTFESFIEAKPILHVAYFIWRNPWMVAGKNTFIDHLLSINRFQNVYHHLDRYPKVTLTSLSNKVQPEFILLSSEPYPFKEEHRIEIQKQTNVSKVVFVDGEMFSWYGSRLEKAFAYFKQLRISLEESI</sequence>
<evidence type="ECO:0000256" key="1">
    <source>
        <dbReference type="ARBA" id="ARBA00022729"/>
    </source>
</evidence>
<dbReference type="InterPro" id="IPR054828">
    <property type="entry name" value="Vit_B12_bind_prot"/>
</dbReference>
<gene>
    <name evidence="3" type="ORF">RQM59_07585</name>
</gene>
<dbReference type="PROSITE" id="PS50983">
    <property type="entry name" value="FE_B12_PBP"/>
    <property type="match status" value="1"/>
</dbReference>
<feature type="domain" description="Fe/B12 periplasmic-binding" evidence="2">
    <location>
        <begin position="15"/>
        <end position="263"/>
    </location>
</feature>
<organism evidence="3 4">
    <name type="scientific">Asprobacillus argus</name>
    <dbReference type="NCBI Taxonomy" id="3076534"/>
    <lineage>
        <taxon>Bacteria</taxon>
        <taxon>Pseudomonadati</taxon>
        <taxon>Bacteroidota</taxon>
        <taxon>Flavobacteriia</taxon>
        <taxon>Flavobacteriales</taxon>
        <taxon>Flavobacteriaceae</taxon>
        <taxon>Asprobacillus</taxon>
    </lineage>
</organism>
<dbReference type="NCBIfam" id="NF038402">
    <property type="entry name" value="TroA_like"/>
    <property type="match status" value="1"/>
</dbReference>
<dbReference type="SUPFAM" id="SSF53807">
    <property type="entry name" value="Helical backbone' metal receptor"/>
    <property type="match status" value="1"/>
</dbReference>
<dbReference type="EMBL" id="JAVTTO010000003">
    <property type="protein sequence ID" value="MDT7832237.1"/>
    <property type="molecule type" value="Genomic_DNA"/>
</dbReference>
<evidence type="ECO:0000259" key="2">
    <source>
        <dbReference type="PROSITE" id="PS50983"/>
    </source>
</evidence>
<keyword evidence="4" id="KW-1185">Reference proteome</keyword>
<proteinExistence type="predicted"/>
<dbReference type="PANTHER" id="PTHR30535">
    <property type="entry name" value="VITAMIN B12-BINDING PROTEIN"/>
    <property type="match status" value="1"/>
</dbReference>
<dbReference type="InterPro" id="IPR050902">
    <property type="entry name" value="ABC_Transporter_SBP"/>
</dbReference>
<keyword evidence="1" id="KW-0732">Signal</keyword>